<dbReference type="OMA" id="ANYLYME"/>
<feature type="compositionally biased region" description="Low complexity" evidence="1">
    <location>
        <begin position="416"/>
        <end position="434"/>
    </location>
</feature>
<gene>
    <name evidence="2" type="ORF">BON22_2831</name>
</gene>
<organism evidence="2 3">
    <name type="scientific">Cyberlindnera fabianii</name>
    <name type="common">Yeast</name>
    <name type="synonym">Hansenula fabianii</name>
    <dbReference type="NCBI Taxonomy" id="36022"/>
    <lineage>
        <taxon>Eukaryota</taxon>
        <taxon>Fungi</taxon>
        <taxon>Dikarya</taxon>
        <taxon>Ascomycota</taxon>
        <taxon>Saccharomycotina</taxon>
        <taxon>Saccharomycetes</taxon>
        <taxon>Phaffomycetales</taxon>
        <taxon>Phaffomycetaceae</taxon>
        <taxon>Cyberlindnera</taxon>
    </lineage>
</organism>
<accession>A0A1V2L7M7</accession>
<dbReference type="AlphaFoldDB" id="A0A1V2L7M7"/>
<keyword evidence="3" id="KW-1185">Reference proteome</keyword>
<comment type="caution">
    <text evidence="2">The sequence shown here is derived from an EMBL/GenBank/DDBJ whole genome shotgun (WGS) entry which is preliminary data.</text>
</comment>
<dbReference type="Proteomes" id="UP000189513">
    <property type="component" value="Unassembled WGS sequence"/>
</dbReference>
<reference evidence="3" key="1">
    <citation type="journal article" date="2017" name="Genome Announc.">
        <title>Genome sequences of Cyberlindnera fabianii 65, Pichia kudriavzevii 129, and Saccharomyces cerevisiae 131 isolated from fermented masau fruits in Zimbabwe.</title>
        <authorList>
            <person name="van Rijswijck I.M.H."/>
            <person name="Derks M.F.L."/>
            <person name="Abee T."/>
            <person name="de Ridder D."/>
            <person name="Smid E.J."/>
        </authorList>
    </citation>
    <scope>NUCLEOTIDE SEQUENCE [LARGE SCALE GENOMIC DNA]</scope>
    <source>
        <strain evidence="3">65</strain>
    </source>
</reference>
<sequence>MSDTKDMSTPNTESSPAVSALPTLDVQNIDNIDSVEQIEGMQKELSSNYKTLAREFSKSRIARVDAYITKIEEMQQKLRRNLMTHEAHVEQGMPMMDEETGAQLSSLGQMKQNKRRKFSSVDTGFQSPPPEAPQSPILDPLELFTEPFEQLLEPYRKNLDALKRKYELSSDLIETMCYKNRSIVWKQSIRDRQETREHLRRDTISKLWDLEKDYMNVSQHEKMRVNEQRYRASVRKVGEKRAKSDMTLIADGVKERAGHIASTAAHDAATLYQKGTPLTSASEEEIGRDINIIRNGIPSSVRVETIESGYLFKDPAPKKPSVVATTMTDLVNSEIEANGIAAIQFQVPDRYPMQMQNQTPQYPPQPPPQQMQQGPFQYPPYGQQSPPYYGQAPSMGQFQPMQGMHPPPPPPPAAPPSQQQHQQQLPPSGSFKKP</sequence>
<evidence type="ECO:0000256" key="1">
    <source>
        <dbReference type="SAM" id="MobiDB-lite"/>
    </source>
</evidence>
<protein>
    <submittedName>
        <fullName evidence="2">Uncharacterized protein</fullName>
    </submittedName>
</protein>
<feature type="region of interest" description="Disordered" evidence="1">
    <location>
        <begin position="1"/>
        <end position="21"/>
    </location>
</feature>
<dbReference type="VEuPathDB" id="FungiDB:BON22_2831"/>
<feature type="compositionally biased region" description="Low complexity" evidence="1">
    <location>
        <begin position="370"/>
        <end position="404"/>
    </location>
</feature>
<dbReference type="EMBL" id="MPUK01000005">
    <property type="protein sequence ID" value="ONH67296.1"/>
    <property type="molecule type" value="Genomic_DNA"/>
</dbReference>
<feature type="compositionally biased region" description="Pro residues" evidence="1">
    <location>
        <begin position="405"/>
        <end position="415"/>
    </location>
</feature>
<proteinExistence type="predicted"/>
<feature type="region of interest" description="Disordered" evidence="1">
    <location>
        <begin position="354"/>
        <end position="434"/>
    </location>
</feature>
<dbReference type="STRING" id="36022.A0A1V2L7M7"/>
<feature type="compositionally biased region" description="Polar residues" evidence="1">
    <location>
        <begin position="7"/>
        <end position="17"/>
    </location>
</feature>
<name>A0A1V2L7M7_CYBFA</name>
<evidence type="ECO:0000313" key="2">
    <source>
        <dbReference type="EMBL" id="ONH67296.1"/>
    </source>
</evidence>
<evidence type="ECO:0000313" key="3">
    <source>
        <dbReference type="Proteomes" id="UP000189513"/>
    </source>
</evidence>